<name>A0A8K0CU24_IGNLU</name>
<dbReference type="InterPro" id="IPR036397">
    <property type="entry name" value="RNaseH_sf"/>
</dbReference>
<dbReference type="OrthoDB" id="407198at2759"/>
<organism evidence="2 3">
    <name type="scientific">Ignelater luminosus</name>
    <name type="common">Cucubano</name>
    <name type="synonym">Pyrophorus luminosus</name>
    <dbReference type="NCBI Taxonomy" id="2038154"/>
    <lineage>
        <taxon>Eukaryota</taxon>
        <taxon>Metazoa</taxon>
        <taxon>Ecdysozoa</taxon>
        <taxon>Arthropoda</taxon>
        <taxon>Hexapoda</taxon>
        <taxon>Insecta</taxon>
        <taxon>Pterygota</taxon>
        <taxon>Neoptera</taxon>
        <taxon>Endopterygota</taxon>
        <taxon>Coleoptera</taxon>
        <taxon>Polyphaga</taxon>
        <taxon>Elateriformia</taxon>
        <taxon>Elateroidea</taxon>
        <taxon>Elateridae</taxon>
        <taxon>Agrypninae</taxon>
        <taxon>Pyrophorini</taxon>
        <taxon>Ignelater</taxon>
    </lineage>
</organism>
<dbReference type="EMBL" id="VTPC01034198">
    <property type="protein sequence ID" value="KAF2891332.1"/>
    <property type="molecule type" value="Genomic_DNA"/>
</dbReference>
<protein>
    <recommendedName>
        <fullName evidence="1">RNase H type-1 domain-containing protein</fullName>
    </recommendedName>
</protein>
<dbReference type="PROSITE" id="PS50879">
    <property type="entry name" value="RNASE_H_1"/>
    <property type="match status" value="1"/>
</dbReference>
<keyword evidence="3" id="KW-1185">Reference proteome</keyword>
<dbReference type="SUPFAM" id="SSF53098">
    <property type="entry name" value="Ribonuclease H-like"/>
    <property type="match status" value="1"/>
</dbReference>
<feature type="non-terminal residue" evidence="2">
    <location>
        <position position="59"/>
    </location>
</feature>
<dbReference type="Proteomes" id="UP000801492">
    <property type="component" value="Unassembled WGS sequence"/>
</dbReference>
<sequence>IRNLKIKTDCKFVINAMKKWIHVWETNGWKKTNTNEDVRNKEDFIELDNACQRLNDVAW</sequence>
<feature type="non-terminal residue" evidence="2">
    <location>
        <position position="1"/>
    </location>
</feature>
<dbReference type="AlphaFoldDB" id="A0A8K0CU24"/>
<gene>
    <name evidence="2" type="ORF">ILUMI_14841</name>
</gene>
<evidence type="ECO:0000259" key="1">
    <source>
        <dbReference type="PROSITE" id="PS50879"/>
    </source>
</evidence>
<proteinExistence type="predicted"/>
<dbReference type="InterPro" id="IPR012337">
    <property type="entry name" value="RNaseH-like_sf"/>
</dbReference>
<comment type="caution">
    <text evidence="2">The sequence shown here is derived from an EMBL/GenBank/DDBJ whole genome shotgun (WGS) entry which is preliminary data.</text>
</comment>
<accession>A0A8K0CU24</accession>
<dbReference type="InterPro" id="IPR002156">
    <property type="entry name" value="RNaseH_domain"/>
</dbReference>
<reference evidence="2" key="1">
    <citation type="submission" date="2019-08" db="EMBL/GenBank/DDBJ databases">
        <title>The genome of the North American firefly Photinus pyralis.</title>
        <authorList>
            <consortium name="Photinus pyralis genome working group"/>
            <person name="Fallon T.R."/>
            <person name="Sander Lower S.E."/>
            <person name="Weng J.-K."/>
        </authorList>
    </citation>
    <scope>NUCLEOTIDE SEQUENCE</scope>
    <source>
        <strain evidence="2">TRF0915ILg1</strain>
        <tissue evidence="2">Whole body</tissue>
    </source>
</reference>
<dbReference type="Pfam" id="PF00075">
    <property type="entry name" value="RNase_H"/>
    <property type="match status" value="1"/>
</dbReference>
<feature type="domain" description="RNase H type-1" evidence="1">
    <location>
        <begin position="1"/>
        <end position="59"/>
    </location>
</feature>
<evidence type="ECO:0000313" key="3">
    <source>
        <dbReference type="Proteomes" id="UP000801492"/>
    </source>
</evidence>
<dbReference type="GO" id="GO:0003676">
    <property type="term" value="F:nucleic acid binding"/>
    <property type="evidence" value="ECO:0007669"/>
    <property type="project" value="InterPro"/>
</dbReference>
<dbReference type="Gene3D" id="3.30.420.10">
    <property type="entry name" value="Ribonuclease H-like superfamily/Ribonuclease H"/>
    <property type="match status" value="1"/>
</dbReference>
<evidence type="ECO:0000313" key="2">
    <source>
        <dbReference type="EMBL" id="KAF2891332.1"/>
    </source>
</evidence>
<dbReference type="GO" id="GO:0004523">
    <property type="term" value="F:RNA-DNA hybrid ribonuclease activity"/>
    <property type="evidence" value="ECO:0007669"/>
    <property type="project" value="InterPro"/>
</dbReference>